<dbReference type="InterPro" id="IPR052055">
    <property type="entry name" value="Hepadnavirus_pol/RT"/>
</dbReference>
<dbReference type="PROSITE" id="PS50878">
    <property type="entry name" value="RT_POL"/>
    <property type="match status" value="1"/>
</dbReference>
<feature type="domain" description="Reverse transcriptase" evidence="1">
    <location>
        <begin position="1"/>
        <end position="85"/>
    </location>
</feature>
<dbReference type="Proteomes" id="UP000683360">
    <property type="component" value="Unassembled WGS sequence"/>
</dbReference>
<organism evidence="2 3">
    <name type="scientific">Mytilus edulis</name>
    <name type="common">Blue mussel</name>
    <dbReference type="NCBI Taxonomy" id="6550"/>
    <lineage>
        <taxon>Eukaryota</taxon>
        <taxon>Metazoa</taxon>
        <taxon>Spiralia</taxon>
        <taxon>Lophotrochozoa</taxon>
        <taxon>Mollusca</taxon>
        <taxon>Bivalvia</taxon>
        <taxon>Autobranchia</taxon>
        <taxon>Pteriomorphia</taxon>
        <taxon>Mytilida</taxon>
        <taxon>Mytiloidea</taxon>
        <taxon>Mytilidae</taxon>
        <taxon>Mytilinae</taxon>
        <taxon>Mytilus</taxon>
    </lineage>
</organism>
<dbReference type="OrthoDB" id="10058284at2759"/>
<dbReference type="PANTHER" id="PTHR33050:SF8">
    <property type="entry name" value="REVERSE TRANSCRIPTASE DOMAIN-CONTAINING PROTEIN"/>
    <property type="match status" value="1"/>
</dbReference>
<evidence type="ECO:0000313" key="3">
    <source>
        <dbReference type="Proteomes" id="UP000683360"/>
    </source>
</evidence>
<dbReference type="AlphaFoldDB" id="A0A8S3PV72"/>
<dbReference type="CDD" id="cd09275">
    <property type="entry name" value="RNase_HI_RT_DIRS1"/>
    <property type="match status" value="1"/>
</dbReference>
<accession>A0A8S3PV72</accession>
<dbReference type="PANTHER" id="PTHR33050">
    <property type="entry name" value="REVERSE TRANSCRIPTASE DOMAIN-CONTAINING PROTEIN"/>
    <property type="match status" value="1"/>
</dbReference>
<keyword evidence="3" id="KW-1185">Reference proteome</keyword>
<protein>
    <recommendedName>
        <fullName evidence="1">Reverse transcriptase domain-containing protein</fullName>
    </recommendedName>
</protein>
<evidence type="ECO:0000259" key="1">
    <source>
        <dbReference type="PROSITE" id="PS50878"/>
    </source>
</evidence>
<name>A0A8S3PV72_MYTED</name>
<evidence type="ECO:0000313" key="2">
    <source>
        <dbReference type="EMBL" id="CAG2186684.1"/>
    </source>
</evidence>
<gene>
    <name evidence="2" type="ORF">MEDL_2240</name>
</gene>
<dbReference type="SUPFAM" id="SSF56672">
    <property type="entry name" value="DNA/RNA polymerases"/>
    <property type="match status" value="1"/>
</dbReference>
<dbReference type="InterPro" id="IPR000477">
    <property type="entry name" value="RT_dom"/>
</dbReference>
<proteinExistence type="predicted"/>
<sequence>MGLSYSCNLFERFSSAIHWIAETKLAIHSCVHLLDDFLFISPPPIEIGQFNLQKFLDFAAEIGLPIKSEKTVLPTTKLIFLGLELDSEKMEIRLPLDKLEKVRNLLGFFSNKKKVTLLELQSLIGLLNFACYVVPPGRSFLRRLINLTKGIRRPHFKIRLNKEAKSDLKAWALFIDHFNGKGLIVQHKLETSQSLHMYTDASNLGFGGFLGTHWFYHGWTDSWLKLHISIREFYPIVLAVELWSQILRNKHVQFHCDNIAVVHCINKQTAKDVLLMTLVRRLVVQALKYNIF</sequence>
<dbReference type="Gene3D" id="3.30.70.270">
    <property type="match status" value="1"/>
</dbReference>
<dbReference type="EMBL" id="CAJPWZ010000143">
    <property type="protein sequence ID" value="CAG2186684.1"/>
    <property type="molecule type" value="Genomic_DNA"/>
</dbReference>
<comment type="caution">
    <text evidence="2">The sequence shown here is derived from an EMBL/GenBank/DDBJ whole genome shotgun (WGS) entry which is preliminary data.</text>
</comment>
<reference evidence="2" key="1">
    <citation type="submission" date="2021-03" db="EMBL/GenBank/DDBJ databases">
        <authorList>
            <person name="Bekaert M."/>
        </authorList>
    </citation>
    <scope>NUCLEOTIDE SEQUENCE</scope>
</reference>
<dbReference type="InterPro" id="IPR043502">
    <property type="entry name" value="DNA/RNA_pol_sf"/>
</dbReference>
<dbReference type="InterPro" id="IPR043128">
    <property type="entry name" value="Rev_trsase/Diguanyl_cyclase"/>
</dbReference>